<comment type="caution">
    <text evidence="2">The sequence shown here is derived from an EMBL/GenBank/DDBJ whole genome shotgun (WGS) entry which is preliminary data.</text>
</comment>
<reference evidence="2" key="1">
    <citation type="submission" date="2014-06" db="EMBL/GenBank/DDBJ databases">
        <title>Key roles for freshwater Actinobacteria revealed by deep metagenomic sequencing.</title>
        <authorList>
            <person name="Ghai R."/>
            <person name="Mizuno C.M."/>
            <person name="Picazo A."/>
            <person name="Camacho A."/>
            <person name="Rodriguez-Valera F."/>
        </authorList>
    </citation>
    <scope>NUCLEOTIDE SEQUENCE</scope>
</reference>
<dbReference type="PROSITE" id="PS51186">
    <property type="entry name" value="GNAT"/>
    <property type="match status" value="1"/>
</dbReference>
<feature type="domain" description="N-acetyltransferase" evidence="1">
    <location>
        <begin position="3"/>
        <end position="161"/>
    </location>
</feature>
<dbReference type="Gene3D" id="3.40.630.30">
    <property type="match status" value="1"/>
</dbReference>
<proteinExistence type="predicted"/>
<protein>
    <recommendedName>
        <fullName evidence="1">N-acetyltransferase domain-containing protein</fullName>
    </recommendedName>
</protein>
<organism evidence="2">
    <name type="scientific">freshwater metagenome</name>
    <dbReference type="NCBI Taxonomy" id="449393"/>
    <lineage>
        <taxon>unclassified sequences</taxon>
        <taxon>metagenomes</taxon>
        <taxon>ecological metagenomes</taxon>
    </lineage>
</organism>
<dbReference type="EMBL" id="JNSL01000054">
    <property type="protein sequence ID" value="KGA17811.1"/>
    <property type="molecule type" value="Genomic_DNA"/>
</dbReference>
<name>A0A094QSR9_9ZZZZ</name>
<dbReference type="SUPFAM" id="SSF55729">
    <property type="entry name" value="Acyl-CoA N-acyltransferases (Nat)"/>
    <property type="match status" value="1"/>
</dbReference>
<dbReference type="CDD" id="cd04301">
    <property type="entry name" value="NAT_SF"/>
    <property type="match status" value="1"/>
</dbReference>
<sequence>MKFEFVKIGLEHLDGILRVQARSYSSQFNEKAETFVSKIKFSPETCYGVLVENRLIAYGISFPWFKNKSVDLNSTLNQKPQKPEVMHIHDISVDPDFRGLGLAESLFLRIAHDAFALGLNSLSLVAVQGSTTYWSKFGFMDSHFNVDDYGAAAVKMELALESRHDNYRFQPVNLSDLDTFHEFMLSGEPVVGSEFEVVTRDELKMNLQSPFWFHGGMRNNLGELIAVVSLQKLEKGFSKVESLYISKVGVSSNLLQEFWKWLETPIKIFASKSISVNGIHRFEPLPWSGYSEWNHLNDSEEQISHKVEAV</sequence>
<gene>
    <name evidence="2" type="ORF">GM51_9680</name>
</gene>
<dbReference type="Pfam" id="PF00583">
    <property type="entry name" value="Acetyltransf_1"/>
    <property type="match status" value="1"/>
</dbReference>
<dbReference type="InterPro" id="IPR016181">
    <property type="entry name" value="Acyl_CoA_acyltransferase"/>
</dbReference>
<dbReference type="InterPro" id="IPR000182">
    <property type="entry name" value="GNAT_dom"/>
</dbReference>
<dbReference type="GO" id="GO:0016747">
    <property type="term" value="F:acyltransferase activity, transferring groups other than amino-acyl groups"/>
    <property type="evidence" value="ECO:0007669"/>
    <property type="project" value="InterPro"/>
</dbReference>
<dbReference type="AlphaFoldDB" id="A0A094QSR9"/>
<accession>A0A094QSR9</accession>
<evidence type="ECO:0000313" key="2">
    <source>
        <dbReference type="EMBL" id="KGA17811.1"/>
    </source>
</evidence>
<evidence type="ECO:0000259" key="1">
    <source>
        <dbReference type="PROSITE" id="PS51186"/>
    </source>
</evidence>